<dbReference type="EMBL" id="CP045650">
    <property type="protein sequence ID" value="QGA11822.1"/>
    <property type="molecule type" value="Genomic_DNA"/>
</dbReference>
<dbReference type="Proteomes" id="UP000480556">
    <property type="component" value="Unassembled WGS sequence"/>
</dbReference>
<dbReference type="Proteomes" id="UP000327478">
    <property type="component" value="Chromosome"/>
</dbReference>
<proteinExistence type="predicted"/>
<dbReference type="RefSeq" id="WP_153372511.1">
    <property type="nucleotide sequence ID" value="NZ_CP045650.1"/>
</dbReference>
<dbReference type="EMBL" id="WITK01000017">
    <property type="protein sequence ID" value="MQW92800.1"/>
    <property type="molecule type" value="Genomic_DNA"/>
</dbReference>
<keyword evidence="3" id="KW-1185">Reference proteome</keyword>
<protein>
    <recommendedName>
        <fullName evidence="5">Peptidase S24/S26A/S26B/S26C domain-containing protein</fullName>
    </recommendedName>
</protein>
<gene>
    <name evidence="2" type="ORF">GFH30_10770</name>
    <name evidence="1" type="ORF">GHJ48_10440</name>
</gene>
<dbReference type="AlphaFoldDB" id="A0A5Q0P5G3"/>
<evidence type="ECO:0008006" key="5">
    <source>
        <dbReference type="Google" id="ProtNLM"/>
    </source>
</evidence>
<evidence type="ECO:0000313" key="2">
    <source>
        <dbReference type="EMBL" id="QGA11822.1"/>
    </source>
</evidence>
<evidence type="ECO:0000313" key="4">
    <source>
        <dbReference type="Proteomes" id="UP000480556"/>
    </source>
</evidence>
<evidence type="ECO:0000313" key="1">
    <source>
        <dbReference type="EMBL" id="MQW92800.1"/>
    </source>
</evidence>
<accession>A0A5Q0P5G3</accession>
<evidence type="ECO:0000313" key="3">
    <source>
        <dbReference type="Proteomes" id="UP000327478"/>
    </source>
</evidence>
<reference evidence="3 4" key="1">
    <citation type="submission" date="2019-10" db="EMBL/GenBank/DDBJ databases">
        <authorList>
            <person name="Dong K."/>
        </authorList>
    </citation>
    <scope>NUCLEOTIDE SEQUENCE [LARGE SCALE GENOMIC DNA]</scope>
    <source>
        <strain evidence="3">dk386</strain>
        <strain evidence="2">Dk386</strain>
        <strain evidence="4">dk771</strain>
        <strain evidence="1">Dk771</strain>
    </source>
</reference>
<organism evidence="1 4">
    <name type="scientific">Acinetobacter wanghuae</name>
    <dbReference type="NCBI Taxonomy" id="2662362"/>
    <lineage>
        <taxon>Bacteria</taxon>
        <taxon>Pseudomonadati</taxon>
        <taxon>Pseudomonadota</taxon>
        <taxon>Gammaproteobacteria</taxon>
        <taxon>Moraxellales</taxon>
        <taxon>Moraxellaceae</taxon>
        <taxon>Acinetobacter</taxon>
    </lineage>
</organism>
<sequence length="208" mass="23979">MSATAIFELRRENLSKIIDYWIASKRFETGKAMCEHFDVEPTYIAQLLNSKRQIGEKSARALEQKLGLDPFSLDQEKLAMVEVQAQKTTCFDMHIVDAELFQLKPHHVDLDTVGFLKLAPFHYLICIPTTIYQPVLRAGDILILDQNASAKIKDRVCIYLNNSCQLILEYLSETELLYAFQSLDAKRQVNFQKTDVEYMHRIVAILSF</sequence>
<name>A0A5Q0P5G3_9GAMM</name>